<dbReference type="InterPro" id="IPR003142">
    <property type="entry name" value="BPL_C"/>
</dbReference>
<dbReference type="GO" id="GO:0003677">
    <property type="term" value="F:DNA binding"/>
    <property type="evidence" value="ECO:0007669"/>
    <property type="project" value="UniProtKB-UniRule"/>
</dbReference>
<dbReference type="GO" id="GO:0006355">
    <property type="term" value="P:regulation of DNA-templated transcription"/>
    <property type="evidence" value="ECO:0007669"/>
    <property type="project" value="UniProtKB-UniRule"/>
</dbReference>
<dbReference type="GO" id="GO:0004077">
    <property type="term" value="F:biotin--[biotin carboxyl-carrier protein] ligase activity"/>
    <property type="evidence" value="ECO:0007669"/>
    <property type="project" value="UniProtKB-UniRule"/>
</dbReference>
<comment type="catalytic activity">
    <reaction evidence="5">
        <text>biotin + L-lysyl-[protein] + ATP = N(6)-biotinyl-L-lysyl-[protein] + AMP + diphosphate + H(+)</text>
        <dbReference type="Rhea" id="RHEA:11756"/>
        <dbReference type="Rhea" id="RHEA-COMP:9752"/>
        <dbReference type="Rhea" id="RHEA-COMP:10505"/>
        <dbReference type="ChEBI" id="CHEBI:15378"/>
        <dbReference type="ChEBI" id="CHEBI:29969"/>
        <dbReference type="ChEBI" id="CHEBI:30616"/>
        <dbReference type="ChEBI" id="CHEBI:33019"/>
        <dbReference type="ChEBI" id="CHEBI:57586"/>
        <dbReference type="ChEBI" id="CHEBI:83144"/>
        <dbReference type="ChEBI" id="CHEBI:456215"/>
        <dbReference type="EC" id="6.3.4.15"/>
    </reaction>
</comment>
<feature type="binding site" evidence="5">
    <location>
        <position position="190"/>
    </location>
    <ligand>
        <name>biotin</name>
        <dbReference type="ChEBI" id="CHEBI:57586"/>
    </ligand>
</feature>
<evidence type="ECO:0000256" key="1">
    <source>
        <dbReference type="ARBA" id="ARBA00022598"/>
    </source>
</evidence>
<evidence type="ECO:0000256" key="2">
    <source>
        <dbReference type="ARBA" id="ARBA00022741"/>
    </source>
</evidence>
<sequence length="330" mass="36297">MNNCERSIFVSTKEKVLSVLKNAPTTIFSGVALADQLHVSRTAIWKAIRELEKSGYTFEHLPNGYRYLPSDVLAIDELGSSFIPQGNISLKEETISTMMDARQAAAAGCQTPALFLAETQTGGHGRFGRPYFSPKGQIYMSLLLEPSQTFAELPQYTLLAAVAVAKAIDEVTKKTSEIKWVNDIYLDGKKVCGILSEATSDIEIGKIKHVVIGMGLNVSIDSAAFPDDIKERATSLFGGKRPPILRNQLIQLIWQNFFHLLHALPDQTYMDLYRQKSFVIGKQVSFTRQGHTYTGIAKEITATGELVVQTSTESISLSSGEISLTAIEKS</sequence>
<dbReference type="GO" id="GO:0009249">
    <property type="term" value="P:protein lipoylation"/>
    <property type="evidence" value="ECO:0007669"/>
    <property type="project" value="UniProtKB-ARBA"/>
</dbReference>
<reference evidence="7 8" key="1">
    <citation type="submission" date="2010-12" db="EMBL/GenBank/DDBJ databases">
        <authorList>
            <person name="Muzny D."/>
            <person name="Qin X."/>
            <person name="Deng J."/>
            <person name="Jiang H."/>
            <person name="Liu Y."/>
            <person name="Qu J."/>
            <person name="Song X.-Z."/>
            <person name="Zhang L."/>
            <person name="Thornton R."/>
            <person name="Coyle M."/>
            <person name="Francisco L."/>
            <person name="Jackson L."/>
            <person name="Javaid M."/>
            <person name="Korchina V."/>
            <person name="Kovar C."/>
            <person name="Mata R."/>
            <person name="Mathew T."/>
            <person name="Ngo R."/>
            <person name="Nguyen L."/>
            <person name="Nguyen N."/>
            <person name="Okwuonu G."/>
            <person name="Ongeri F."/>
            <person name="Pham C."/>
            <person name="Simmons D."/>
            <person name="Wilczek-Boney K."/>
            <person name="Hale W."/>
            <person name="Jakkamsetti A."/>
            <person name="Pham P."/>
            <person name="Ruth R."/>
            <person name="San Lucas F."/>
            <person name="Warren J."/>
            <person name="Zhang J."/>
            <person name="Zhao Z."/>
            <person name="Zhou C."/>
            <person name="Zhu D."/>
            <person name="Lee S."/>
            <person name="Bess C."/>
            <person name="Blankenburg K."/>
            <person name="Forbes L."/>
            <person name="Fu Q."/>
            <person name="Gubbala S."/>
            <person name="Hirani K."/>
            <person name="Jayaseelan J.C."/>
            <person name="Lara F."/>
            <person name="Munidasa M."/>
            <person name="Palculict T."/>
            <person name="Patil S."/>
            <person name="Pu L.-L."/>
            <person name="Saada N."/>
            <person name="Tang L."/>
            <person name="Weissenberger G."/>
            <person name="Zhu Y."/>
            <person name="Hemphill L."/>
            <person name="Shang Y."/>
            <person name="Youmans B."/>
            <person name="Ayvaz T."/>
            <person name="Ross M."/>
            <person name="Santibanez J."/>
            <person name="Aqrawi P."/>
            <person name="Gross S."/>
            <person name="Joshi V."/>
            <person name="Fowler G."/>
            <person name="Nazareth L."/>
            <person name="Reid J."/>
            <person name="Worley K."/>
            <person name="Petrosino J."/>
            <person name="Highlander S."/>
            <person name="Gibbs R."/>
        </authorList>
    </citation>
    <scope>NUCLEOTIDE SEQUENCE [LARGE SCALE GENOMIC DNA]</scope>
    <source>
        <strain evidence="8">DSM 15952 / CCUG 50447 / LMG 22039 / TP 1.5</strain>
    </source>
</reference>
<dbReference type="PANTHER" id="PTHR12835:SF5">
    <property type="entry name" value="BIOTIN--PROTEIN LIGASE"/>
    <property type="match status" value="1"/>
</dbReference>
<dbReference type="InterPro" id="IPR004408">
    <property type="entry name" value="Biotin_CoA_COase_ligase"/>
</dbReference>
<dbReference type="eggNOG" id="COG0340">
    <property type="taxonomic scope" value="Bacteria"/>
</dbReference>
<dbReference type="InterPro" id="IPR030855">
    <property type="entry name" value="Bifunct_BirA"/>
</dbReference>
<keyword evidence="5" id="KW-0804">Transcription</keyword>
<evidence type="ECO:0000259" key="6">
    <source>
        <dbReference type="PROSITE" id="PS51733"/>
    </source>
</evidence>
<dbReference type="NCBIfam" id="TIGR00121">
    <property type="entry name" value="birA_ligase"/>
    <property type="match status" value="1"/>
</dbReference>
<keyword evidence="4 5" id="KW-0092">Biotin</keyword>
<evidence type="ECO:0000256" key="3">
    <source>
        <dbReference type="ARBA" id="ARBA00022840"/>
    </source>
</evidence>
<dbReference type="AlphaFoldDB" id="E6LEC1"/>
<dbReference type="GO" id="GO:0016740">
    <property type="term" value="F:transferase activity"/>
    <property type="evidence" value="ECO:0007669"/>
    <property type="project" value="UniProtKB-ARBA"/>
</dbReference>
<dbReference type="PROSITE" id="PS51733">
    <property type="entry name" value="BPL_LPL_CATALYTIC"/>
    <property type="match status" value="1"/>
</dbReference>
<dbReference type="EC" id="6.3.4.15" evidence="5"/>
<dbReference type="InterPro" id="IPR004143">
    <property type="entry name" value="BPL_LPL_catalytic"/>
</dbReference>
<dbReference type="eggNOG" id="COG1654">
    <property type="taxonomic scope" value="Bacteria"/>
</dbReference>
<dbReference type="InterPro" id="IPR045864">
    <property type="entry name" value="aa-tRNA-synth_II/BPL/LPL"/>
</dbReference>
<dbReference type="InterPro" id="IPR013196">
    <property type="entry name" value="HTH_11"/>
</dbReference>
<evidence type="ECO:0000313" key="8">
    <source>
        <dbReference type="Proteomes" id="UP000010296"/>
    </source>
</evidence>
<dbReference type="InterPro" id="IPR036388">
    <property type="entry name" value="WH-like_DNA-bd_sf"/>
</dbReference>
<dbReference type="EMBL" id="AEPV01000026">
    <property type="protein sequence ID" value="EFU74410.1"/>
    <property type="molecule type" value="Genomic_DNA"/>
</dbReference>
<keyword evidence="1 5" id="KW-0436">Ligase</keyword>
<comment type="caution">
    <text evidence="7">The sequence shown here is derived from an EMBL/GenBank/DDBJ whole genome shotgun (WGS) entry which is preliminary data.</text>
</comment>
<comment type="similarity">
    <text evidence="5">Belongs to the biotin--protein ligase family.</text>
</comment>
<keyword evidence="3 5" id="KW-0067">ATP-binding</keyword>
<dbReference type="Pfam" id="PF02237">
    <property type="entry name" value="BPL_C"/>
    <property type="match status" value="1"/>
</dbReference>
<proteinExistence type="inferred from homology"/>
<dbReference type="PANTHER" id="PTHR12835">
    <property type="entry name" value="BIOTIN PROTEIN LIGASE"/>
    <property type="match status" value="1"/>
</dbReference>
<dbReference type="SUPFAM" id="SSF55681">
    <property type="entry name" value="Class II aaRS and biotin synthetases"/>
    <property type="match status" value="1"/>
</dbReference>
<dbReference type="Gene3D" id="2.30.30.100">
    <property type="match status" value="1"/>
</dbReference>
<dbReference type="Gene3D" id="3.30.930.10">
    <property type="entry name" value="Bira Bifunctional Protein, Domain 2"/>
    <property type="match status" value="1"/>
</dbReference>
<name>E6LEC1_ENTI1</name>
<evidence type="ECO:0000256" key="4">
    <source>
        <dbReference type="ARBA" id="ARBA00023267"/>
    </source>
</evidence>
<evidence type="ECO:0000313" key="7">
    <source>
        <dbReference type="EMBL" id="EFU74410.1"/>
    </source>
</evidence>
<feature type="domain" description="BPL/LPL catalytic" evidence="6">
    <location>
        <begin position="81"/>
        <end position="265"/>
    </location>
</feature>
<keyword evidence="5" id="KW-0678">Repressor</keyword>
<dbReference type="HAMAP" id="MF_00978">
    <property type="entry name" value="Bifunct_BirA"/>
    <property type="match status" value="1"/>
</dbReference>
<dbReference type="InterPro" id="IPR008988">
    <property type="entry name" value="Transcriptional_repressor_C"/>
</dbReference>
<dbReference type="GO" id="GO:0005737">
    <property type="term" value="C:cytoplasm"/>
    <property type="evidence" value="ECO:0007669"/>
    <property type="project" value="TreeGrafter"/>
</dbReference>
<accession>E6LEC1</accession>
<dbReference type="InterPro" id="IPR036390">
    <property type="entry name" value="WH_DNA-bd_sf"/>
</dbReference>
<dbReference type="SUPFAM" id="SSF50037">
    <property type="entry name" value="C-terminal domain of transcriptional repressors"/>
    <property type="match status" value="1"/>
</dbReference>
<dbReference type="CDD" id="cd16442">
    <property type="entry name" value="BPL"/>
    <property type="match status" value="1"/>
</dbReference>
<dbReference type="Proteomes" id="UP000010296">
    <property type="component" value="Unassembled WGS sequence"/>
</dbReference>
<evidence type="ECO:0000256" key="5">
    <source>
        <dbReference type="HAMAP-Rule" id="MF_00978"/>
    </source>
</evidence>
<dbReference type="HOGENOM" id="CLU_051096_0_1_9"/>
<protein>
    <recommendedName>
        <fullName evidence="5">Bifunctional ligase/repressor BirA</fullName>
    </recommendedName>
    <alternativeName>
        <fullName evidence="5">Biotin--[acetyl-CoA-carboxylase] ligase</fullName>
        <ecNumber evidence="5">6.3.4.15</ecNumber>
    </alternativeName>
    <alternativeName>
        <fullName evidence="5">Biotin--protein ligase</fullName>
    </alternativeName>
    <alternativeName>
        <fullName evidence="5">Biotin-[acetyl-CoA carboxylase] synthetase</fullName>
    </alternativeName>
</protein>
<dbReference type="GO" id="GO:0005524">
    <property type="term" value="F:ATP binding"/>
    <property type="evidence" value="ECO:0007669"/>
    <property type="project" value="UniProtKB-UniRule"/>
</dbReference>
<dbReference type="Pfam" id="PF08279">
    <property type="entry name" value="HTH_11"/>
    <property type="match status" value="1"/>
</dbReference>
<dbReference type="SUPFAM" id="SSF46785">
    <property type="entry name" value="Winged helix' DNA-binding domain"/>
    <property type="match status" value="1"/>
</dbReference>
<dbReference type="STRING" id="888064.HMPREF9088_0711"/>
<organism evidence="7 8">
    <name type="scientific">Enterococcus italicus (strain DSM 15952 / CCUG 50447 / LMG 22039 / TP 1.5)</name>
    <dbReference type="NCBI Taxonomy" id="888064"/>
    <lineage>
        <taxon>Bacteria</taxon>
        <taxon>Bacillati</taxon>
        <taxon>Bacillota</taxon>
        <taxon>Bacilli</taxon>
        <taxon>Lactobacillales</taxon>
        <taxon>Enterococcaceae</taxon>
        <taxon>Enterococcus</taxon>
    </lineage>
</organism>
<keyword evidence="8" id="KW-1185">Reference proteome</keyword>
<feature type="DNA-binding region" description="H-T-H motif" evidence="5">
    <location>
        <begin position="30"/>
        <end position="49"/>
    </location>
</feature>
<gene>
    <name evidence="5 7" type="primary">birA</name>
    <name evidence="7" type="ORF">HMPREF9088_0711</name>
</gene>
<keyword evidence="5" id="KW-0238">DNA-binding</keyword>
<dbReference type="Pfam" id="PF03099">
    <property type="entry name" value="BPL_LplA_LipB"/>
    <property type="match status" value="1"/>
</dbReference>
<comment type="function">
    <text evidence="5">Acts both as a biotin--[acetyl-CoA-carboxylase] ligase and a repressor.</text>
</comment>
<comment type="caution">
    <text evidence="5">Lacks conserved residue(s) required for the propagation of feature annotation.</text>
</comment>
<keyword evidence="5" id="KW-0805">Transcription regulation</keyword>
<keyword evidence="2 5" id="KW-0547">Nucleotide-binding</keyword>
<feature type="binding site" evidence="5">
    <location>
        <position position="120"/>
    </location>
    <ligand>
        <name>biotin</name>
        <dbReference type="ChEBI" id="CHEBI:57586"/>
    </ligand>
</feature>
<dbReference type="Gene3D" id="1.10.10.10">
    <property type="entry name" value="Winged helix-like DNA-binding domain superfamily/Winged helix DNA-binding domain"/>
    <property type="match status" value="1"/>
</dbReference>